<keyword evidence="9" id="KW-1185">Reference proteome</keyword>
<evidence type="ECO:0000256" key="7">
    <source>
        <dbReference type="SAM" id="Phobius"/>
    </source>
</evidence>
<dbReference type="SUPFAM" id="SSF57850">
    <property type="entry name" value="RING/U-box"/>
    <property type="match status" value="1"/>
</dbReference>
<dbReference type="AlphaFoldDB" id="A0AAW1PX77"/>
<feature type="region of interest" description="Disordered" evidence="6">
    <location>
        <begin position="410"/>
        <end position="441"/>
    </location>
</feature>
<reference evidence="8 9" key="1">
    <citation type="journal article" date="2024" name="Nat. Commun.">
        <title>Phylogenomics reveals the evolutionary origins of lichenization in chlorophyte algae.</title>
        <authorList>
            <person name="Puginier C."/>
            <person name="Libourel C."/>
            <person name="Otte J."/>
            <person name="Skaloud P."/>
            <person name="Haon M."/>
            <person name="Grisel S."/>
            <person name="Petersen M."/>
            <person name="Berrin J.G."/>
            <person name="Delaux P.M."/>
            <person name="Dal Grande F."/>
            <person name="Keller J."/>
        </authorList>
    </citation>
    <scope>NUCLEOTIDE SEQUENCE [LARGE SCALE GENOMIC DNA]</scope>
    <source>
        <strain evidence="8 9">SAG 2043</strain>
    </source>
</reference>
<sequence length="441" mass="47670">MGEFSQCAGRVAASHATLAVMQQVLLNLFAHGMRLLDATMNREAASAAAADRIRDAASEAVMVLEKILSQYTPPPAAKYEELQWMMWDVYCQSPKTALLTPEAKRVLEARLQRVLEARLQRCQDFDKASEADAFAARRRGADQPPAQASSGLGSNGRQPLQANQDWQPHVSLDEMECPITHEVMTDPVIAVDGYTAWYKGLSPRLALLEPVLKIVGPILGLLVELWLDHGGHFLTLFCRDGRINGLNVHNFQHAASYPAFIVSAGVDLLGFHNPGSVIRGSEHAFLGLAFGLESMLMLLHKKHAAVDAMVHWLLGLTMGATSTAVFLDACFSHPLVPSLKTTALTVQGAWLCCIGGLMYTKRGIELGQDEHSMLMLVPILLACIILVAAIAQLAAAVAIPLCCGKRPTTAKRPASGGYGRIDSKSESELDLELAAPEPHSA</sequence>
<feature type="compositionally biased region" description="Polar residues" evidence="6">
    <location>
        <begin position="146"/>
        <end position="160"/>
    </location>
</feature>
<dbReference type="EMBL" id="JALJOR010000004">
    <property type="protein sequence ID" value="KAK9818321.1"/>
    <property type="molecule type" value="Genomic_DNA"/>
</dbReference>
<dbReference type="InterPro" id="IPR042127">
    <property type="entry name" value="TMEM45"/>
</dbReference>
<dbReference type="Gene3D" id="3.30.40.10">
    <property type="entry name" value="Zinc/RING finger domain, C3HC4 (zinc finger)"/>
    <property type="match status" value="1"/>
</dbReference>
<dbReference type="InterPro" id="IPR006904">
    <property type="entry name" value="DUF716"/>
</dbReference>
<comment type="subcellular location">
    <subcellularLocation>
        <location evidence="1">Membrane</location>
        <topology evidence="1">Multi-pass membrane protein</topology>
    </subcellularLocation>
</comment>
<dbReference type="InterPro" id="IPR013083">
    <property type="entry name" value="Znf_RING/FYVE/PHD"/>
</dbReference>
<dbReference type="PANTHER" id="PTHR16007">
    <property type="entry name" value="EPIDIDYMAL MEMBRANE PROTEIN E9-RELATED"/>
    <property type="match status" value="1"/>
</dbReference>
<dbReference type="PANTHER" id="PTHR16007:SF15">
    <property type="entry name" value="TRANSMEMBRANE PROTEIN 45B"/>
    <property type="match status" value="1"/>
</dbReference>
<protein>
    <submittedName>
        <fullName evidence="8">Uncharacterized protein</fullName>
    </submittedName>
</protein>
<keyword evidence="3 7" id="KW-0812">Transmembrane</keyword>
<gene>
    <name evidence="8" type="ORF">WJX72_010559</name>
</gene>
<feature type="transmembrane region" description="Helical" evidence="7">
    <location>
        <begin position="372"/>
        <end position="399"/>
    </location>
</feature>
<evidence type="ECO:0000256" key="4">
    <source>
        <dbReference type="ARBA" id="ARBA00022989"/>
    </source>
</evidence>
<feature type="region of interest" description="Disordered" evidence="6">
    <location>
        <begin position="133"/>
        <end position="160"/>
    </location>
</feature>
<evidence type="ECO:0000313" key="9">
    <source>
        <dbReference type="Proteomes" id="UP001489004"/>
    </source>
</evidence>
<evidence type="ECO:0000256" key="2">
    <source>
        <dbReference type="ARBA" id="ARBA00006948"/>
    </source>
</evidence>
<evidence type="ECO:0000256" key="1">
    <source>
        <dbReference type="ARBA" id="ARBA00004141"/>
    </source>
</evidence>
<dbReference type="Pfam" id="PF04819">
    <property type="entry name" value="DUF716"/>
    <property type="match status" value="1"/>
</dbReference>
<comment type="caution">
    <text evidence="8">The sequence shown here is derived from an EMBL/GenBank/DDBJ whole genome shotgun (WGS) entry which is preliminary data.</text>
</comment>
<dbReference type="Proteomes" id="UP001489004">
    <property type="component" value="Unassembled WGS sequence"/>
</dbReference>
<dbReference type="GO" id="GO:0016020">
    <property type="term" value="C:membrane"/>
    <property type="evidence" value="ECO:0007669"/>
    <property type="project" value="UniProtKB-SubCell"/>
</dbReference>
<keyword evidence="5 7" id="KW-0472">Membrane</keyword>
<evidence type="ECO:0000256" key="5">
    <source>
        <dbReference type="ARBA" id="ARBA00023136"/>
    </source>
</evidence>
<accession>A0AAW1PX77</accession>
<evidence type="ECO:0000313" key="8">
    <source>
        <dbReference type="EMBL" id="KAK9818321.1"/>
    </source>
</evidence>
<comment type="similarity">
    <text evidence="2">Belongs to the TMEM45 family.</text>
</comment>
<name>A0AAW1PX77_9CHLO</name>
<organism evidence="8 9">
    <name type="scientific">[Myrmecia] bisecta</name>
    <dbReference type="NCBI Taxonomy" id="41462"/>
    <lineage>
        <taxon>Eukaryota</taxon>
        <taxon>Viridiplantae</taxon>
        <taxon>Chlorophyta</taxon>
        <taxon>core chlorophytes</taxon>
        <taxon>Trebouxiophyceae</taxon>
        <taxon>Trebouxiales</taxon>
        <taxon>Trebouxiaceae</taxon>
        <taxon>Myrmecia</taxon>
    </lineage>
</organism>
<keyword evidence="4 7" id="KW-1133">Transmembrane helix</keyword>
<evidence type="ECO:0000256" key="3">
    <source>
        <dbReference type="ARBA" id="ARBA00022692"/>
    </source>
</evidence>
<evidence type="ECO:0000256" key="6">
    <source>
        <dbReference type="SAM" id="MobiDB-lite"/>
    </source>
</evidence>
<proteinExistence type="inferred from homology"/>